<name>A0AAW5CBX5_9BACT</name>
<proteinExistence type="predicted"/>
<sequence length="215" mass="22048">MFSAEGIVVEAAALFVAKAEVCGAPFVALVGYSEKHINKVGKFGDGMEPDNGLPGGGGTDAVKNVCYGFGRSGCRYELVTDQEGVEASGFGGIEGVTVEMGFCRRQVGKAVGNTRKETELADGLKDVGVGIGYESDDPVELGVLVGRQVEVEVVGCPLAANVSDLGGGTLDLAIDEFKKKIELGGCETQLDEFGGDGFGGTGLEVVEKLGEGKGT</sequence>
<evidence type="ECO:0000313" key="2">
    <source>
        <dbReference type="Proteomes" id="UP001199750"/>
    </source>
</evidence>
<dbReference type="Proteomes" id="UP001199750">
    <property type="component" value="Unassembled WGS sequence"/>
</dbReference>
<evidence type="ECO:0000313" key="1">
    <source>
        <dbReference type="EMBL" id="MCG4960206.1"/>
    </source>
</evidence>
<organism evidence="1 2">
    <name type="scientific">Odoribacter splanchnicus</name>
    <dbReference type="NCBI Taxonomy" id="28118"/>
    <lineage>
        <taxon>Bacteria</taxon>
        <taxon>Pseudomonadati</taxon>
        <taxon>Bacteroidota</taxon>
        <taxon>Bacteroidia</taxon>
        <taxon>Bacteroidales</taxon>
        <taxon>Odoribacteraceae</taxon>
        <taxon>Odoribacter</taxon>
    </lineage>
</organism>
<dbReference type="EMBL" id="JAKNDN010000018">
    <property type="protein sequence ID" value="MCG4960206.1"/>
    <property type="molecule type" value="Genomic_DNA"/>
</dbReference>
<dbReference type="RefSeq" id="WP_217773871.1">
    <property type="nucleotide sequence ID" value="NZ_JAHONW010000013.1"/>
</dbReference>
<comment type="caution">
    <text evidence="1">The sequence shown here is derived from an EMBL/GenBank/DDBJ whole genome shotgun (WGS) entry which is preliminary data.</text>
</comment>
<accession>A0AAW5CBX5</accession>
<protein>
    <submittedName>
        <fullName evidence="1">Uncharacterized protein</fullName>
    </submittedName>
</protein>
<dbReference type="AlphaFoldDB" id="A0AAW5CBX5"/>
<gene>
    <name evidence="1" type="ORF">L0P03_10150</name>
</gene>
<reference evidence="1" key="1">
    <citation type="submission" date="2022-01" db="EMBL/GenBank/DDBJ databases">
        <title>Collection of gut derived symbiotic bacterial strains cultured from healthy donors.</title>
        <authorList>
            <person name="Lin H."/>
            <person name="Kohout C."/>
            <person name="Waligurski E."/>
            <person name="Pamer E.G."/>
        </authorList>
    </citation>
    <scope>NUCLEOTIDE SEQUENCE</scope>
    <source>
        <strain evidence="1">DFI.1.149</strain>
    </source>
</reference>